<dbReference type="PANTHER" id="PTHR24421:SF10">
    <property type="entry name" value="NITRATE_NITRITE SENSOR PROTEIN NARQ"/>
    <property type="match status" value="1"/>
</dbReference>
<evidence type="ECO:0000259" key="9">
    <source>
        <dbReference type="PROSITE" id="PS50109"/>
    </source>
</evidence>
<dbReference type="EMBL" id="JACBYR010000001">
    <property type="protein sequence ID" value="NYE82946.1"/>
    <property type="molecule type" value="Genomic_DNA"/>
</dbReference>
<dbReference type="Gene3D" id="3.30.565.10">
    <property type="entry name" value="Histidine kinase-like ATPase, C-terminal domain"/>
    <property type="match status" value="1"/>
</dbReference>
<evidence type="ECO:0000256" key="8">
    <source>
        <dbReference type="ARBA" id="ARBA00023012"/>
    </source>
</evidence>
<keyword evidence="7" id="KW-0067">ATP-binding</keyword>
<keyword evidence="8" id="KW-0902">Two-component regulatory system</keyword>
<dbReference type="InterPro" id="IPR035965">
    <property type="entry name" value="PAS-like_dom_sf"/>
</dbReference>
<dbReference type="GO" id="GO:0005524">
    <property type="term" value="F:ATP binding"/>
    <property type="evidence" value="ECO:0007669"/>
    <property type="project" value="UniProtKB-KW"/>
</dbReference>
<evidence type="ECO:0000256" key="2">
    <source>
        <dbReference type="ARBA" id="ARBA00012438"/>
    </source>
</evidence>
<dbReference type="Pfam" id="PF07730">
    <property type="entry name" value="HisKA_3"/>
    <property type="match status" value="1"/>
</dbReference>
<keyword evidence="5" id="KW-0547">Nucleotide-binding</keyword>
<dbReference type="GO" id="GO:0016020">
    <property type="term" value="C:membrane"/>
    <property type="evidence" value="ECO:0007669"/>
    <property type="project" value="InterPro"/>
</dbReference>
<accession>A0A7Y9ITV0</accession>
<dbReference type="InterPro" id="IPR013767">
    <property type="entry name" value="PAS_fold"/>
</dbReference>
<proteinExistence type="predicted"/>
<gene>
    <name evidence="11" type="ORF">FHW18_002217</name>
</gene>
<keyword evidence="12" id="KW-1185">Reference proteome</keyword>
<dbReference type="Pfam" id="PF02518">
    <property type="entry name" value="HATPase_c"/>
    <property type="match status" value="1"/>
</dbReference>
<dbReference type="CDD" id="cd00130">
    <property type="entry name" value="PAS"/>
    <property type="match status" value="1"/>
</dbReference>
<dbReference type="InterPro" id="IPR011712">
    <property type="entry name" value="Sig_transdc_His_kin_sub3_dim/P"/>
</dbReference>
<keyword evidence="6" id="KW-0418">Kinase</keyword>
<dbReference type="GO" id="GO:0006355">
    <property type="term" value="P:regulation of DNA-templated transcription"/>
    <property type="evidence" value="ECO:0007669"/>
    <property type="project" value="InterPro"/>
</dbReference>
<sequence>MPASRPFPLSELWRDQIGLLLESTGDGICGIDMDGKCIYANRAAADMLGYEPAHMLGHNMHDLMHHTHADGSHYSIDTCPIFRAFWQGMPCRIDTEVLWRSDGTSFPAEYSSHPIVDQGVVRGAVVTFIDISVRRREQDLLQRSKDELEQRVTDRTRALSDALAQLRELSAHLHSVREDERTRIAREIHDELGSLLIALKFDVNWLDTRLVERSDLSAKCRAMNRLIETAVENVGRIITDLRPSLLDHQGLFAALEWQLREFESSSDIVCDWQLDVDPGVVMPDDTLATAIFRIFQEMLSNIARHARADRVAIRIRVTRDRLRIVVTDNGVGALRDAFERSDAYGVMGMRERARHFGGEIGIDSIPGEGTRLALDVPIPSLA</sequence>
<dbReference type="SMART" id="SM00091">
    <property type="entry name" value="PAS"/>
    <property type="match status" value="1"/>
</dbReference>
<dbReference type="CDD" id="cd16917">
    <property type="entry name" value="HATPase_UhpB-NarQ-NarX-like"/>
    <property type="match status" value="1"/>
</dbReference>
<keyword evidence="3" id="KW-0597">Phosphoprotein</keyword>
<evidence type="ECO:0000313" key="12">
    <source>
        <dbReference type="Proteomes" id="UP000542125"/>
    </source>
</evidence>
<dbReference type="PANTHER" id="PTHR24421">
    <property type="entry name" value="NITRATE/NITRITE SENSOR PROTEIN NARX-RELATED"/>
    <property type="match status" value="1"/>
</dbReference>
<dbReference type="GO" id="GO:0046983">
    <property type="term" value="F:protein dimerization activity"/>
    <property type="evidence" value="ECO:0007669"/>
    <property type="project" value="InterPro"/>
</dbReference>
<dbReference type="RefSeq" id="WP_179586225.1">
    <property type="nucleotide sequence ID" value="NZ_JACBYR010000001.1"/>
</dbReference>
<dbReference type="InterPro" id="IPR003594">
    <property type="entry name" value="HATPase_dom"/>
</dbReference>
<evidence type="ECO:0000256" key="5">
    <source>
        <dbReference type="ARBA" id="ARBA00022741"/>
    </source>
</evidence>
<dbReference type="NCBIfam" id="TIGR00229">
    <property type="entry name" value="sensory_box"/>
    <property type="match status" value="1"/>
</dbReference>
<protein>
    <recommendedName>
        <fullName evidence="2">histidine kinase</fullName>
        <ecNumber evidence="2">2.7.13.3</ecNumber>
    </recommendedName>
</protein>
<comment type="caution">
    <text evidence="11">The sequence shown here is derived from an EMBL/GenBank/DDBJ whole genome shotgun (WGS) entry which is preliminary data.</text>
</comment>
<dbReference type="Pfam" id="PF00989">
    <property type="entry name" value="PAS"/>
    <property type="match status" value="1"/>
</dbReference>
<dbReference type="EC" id="2.7.13.3" evidence="2"/>
<dbReference type="Gene3D" id="3.30.450.20">
    <property type="entry name" value="PAS domain"/>
    <property type="match status" value="1"/>
</dbReference>
<dbReference type="SUPFAM" id="SSF55874">
    <property type="entry name" value="ATPase domain of HSP90 chaperone/DNA topoisomerase II/histidine kinase"/>
    <property type="match status" value="1"/>
</dbReference>
<evidence type="ECO:0000256" key="4">
    <source>
        <dbReference type="ARBA" id="ARBA00022679"/>
    </source>
</evidence>
<comment type="catalytic activity">
    <reaction evidence="1">
        <text>ATP + protein L-histidine = ADP + protein N-phospho-L-histidine.</text>
        <dbReference type="EC" id="2.7.13.3"/>
    </reaction>
</comment>
<dbReference type="InterPro" id="IPR050482">
    <property type="entry name" value="Sensor_HK_TwoCompSys"/>
</dbReference>
<evidence type="ECO:0000256" key="7">
    <source>
        <dbReference type="ARBA" id="ARBA00022840"/>
    </source>
</evidence>
<dbReference type="InterPro" id="IPR036890">
    <property type="entry name" value="HATPase_C_sf"/>
</dbReference>
<dbReference type="Gene3D" id="1.20.5.1930">
    <property type="match status" value="1"/>
</dbReference>
<dbReference type="SMART" id="SM00387">
    <property type="entry name" value="HATPase_c"/>
    <property type="match status" value="1"/>
</dbReference>
<dbReference type="AlphaFoldDB" id="A0A7Y9ITV0"/>
<dbReference type="InterPro" id="IPR000014">
    <property type="entry name" value="PAS"/>
</dbReference>
<dbReference type="SUPFAM" id="SSF55785">
    <property type="entry name" value="PYP-like sensor domain (PAS domain)"/>
    <property type="match status" value="1"/>
</dbReference>
<name>A0A7Y9ITV0_9BURK</name>
<dbReference type="InterPro" id="IPR005467">
    <property type="entry name" value="His_kinase_dom"/>
</dbReference>
<dbReference type="Proteomes" id="UP000542125">
    <property type="component" value="Unassembled WGS sequence"/>
</dbReference>
<evidence type="ECO:0000256" key="6">
    <source>
        <dbReference type="ARBA" id="ARBA00022777"/>
    </source>
</evidence>
<evidence type="ECO:0000313" key="11">
    <source>
        <dbReference type="EMBL" id="NYE82946.1"/>
    </source>
</evidence>
<evidence type="ECO:0000259" key="10">
    <source>
        <dbReference type="PROSITE" id="PS50112"/>
    </source>
</evidence>
<dbReference type="PROSITE" id="PS50112">
    <property type="entry name" value="PAS"/>
    <property type="match status" value="1"/>
</dbReference>
<reference evidence="11 12" key="1">
    <citation type="submission" date="2020-07" db="EMBL/GenBank/DDBJ databases">
        <title>Genomic Encyclopedia of Type Strains, Phase IV (KMG-V): Genome sequencing to study the core and pangenomes of soil and plant-associated prokaryotes.</title>
        <authorList>
            <person name="Whitman W."/>
        </authorList>
    </citation>
    <scope>NUCLEOTIDE SEQUENCE [LARGE SCALE GENOMIC DNA]</scope>
    <source>
        <strain evidence="11 12">SAS40</strain>
    </source>
</reference>
<evidence type="ECO:0000256" key="1">
    <source>
        <dbReference type="ARBA" id="ARBA00000085"/>
    </source>
</evidence>
<organism evidence="11 12">
    <name type="scientific">Pigmentiphaga litoralis</name>
    <dbReference type="NCBI Taxonomy" id="516702"/>
    <lineage>
        <taxon>Bacteria</taxon>
        <taxon>Pseudomonadati</taxon>
        <taxon>Pseudomonadota</taxon>
        <taxon>Betaproteobacteria</taxon>
        <taxon>Burkholderiales</taxon>
        <taxon>Alcaligenaceae</taxon>
        <taxon>Pigmentiphaga</taxon>
    </lineage>
</organism>
<dbReference type="GO" id="GO:0000155">
    <property type="term" value="F:phosphorelay sensor kinase activity"/>
    <property type="evidence" value="ECO:0007669"/>
    <property type="project" value="InterPro"/>
</dbReference>
<feature type="domain" description="PAS" evidence="10">
    <location>
        <begin position="20"/>
        <end position="65"/>
    </location>
</feature>
<feature type="domain" description="Histidine kinase" evidence="9">
    <location>
        <begin position="183"/>
        <end position="380"/>
    </location>
</feature>
<keyword evidence="4" id="KW-0808">Transferase</keyword>
<evidence type="ECO:0000256" key="3">
    <source>
        <dbReference type="ARBA" id="ARBA00022553"/>
    </source>
</evidence>
<dbReference type="PROSITE" id="PS50109">
    <property type="entry name" value="HIS_KIN"/>
    <property type="match status" value="1"/>
</dbReference>